<sequence>MTSITSLTLSASDGAASDFYRTALGPGTPVRTGAGAPGSGFRGFILGVDVATSAGVDLLHANALALGADDLKAPKKQLWGGYSGVVRGPDGTIVKLAATGKATADDDSAVTRTVLLLGVADVKATQRFYAEHGLTVAKSFGSKYVEFEPQDGAVTLALYKRAALAKDVGVAPEGTGGHGLVIGWDAAPATDPDGFELSPSPVRQP</sequence>
<dbReference type="Proteomes" id="UP001157091">
    <property type="component" value="Unassembled WGS sequence"/>
</dbReference>
<gene>
    <name evidence="1" type="ORF">GCM10025864_35900</name>
</gene>
<dbReference type="SUPFAM" id="SSF54593">
    <property type="entry name" value="Glyoxalase/Bleomycin resistance protein/Dihydroxybiphenyl dioxygenase"/>
    <property type="match status" value="1"/>
</dbReference>
<reference evidence="2" key="1">
    <citation type="journal article" date="2019" name="Int. J. Syst. Evol. Microbiol.">
        <title>The Global Catalogue of Microorganisms (GCM) 10K type strain sequencing project: providing services to taxonomists for standard genome sequencing and annotation.</title>
        <authorList>
            <consortium name="The Broad Institute Genomics Platform"/>
            <consortium name="The Broad Institute Genome Sequencing Center for Infectious Disease"/>
            <person name="Wu L."/>
            <person name="Ma J."/>
        </authorList>
    </citation>
    <scope>NUCLEOTIDE SEQUENCE [LARGE SCALE GENOMIC DNA]</scope>
    <source>
        <strain evidence="2">NBRC 106348</strain>
    </source>
</reference>
<keyword evidence="2" id="KW-1185">Reference proteome</keyword>
<dbReference type="PANTHER" id="PTHR36503:SF1">
    <property type="entry name" value="BLR2520 PROTEIN"/>
    <property type="match status" value="1"/>
</dbReference>
<name>A0ABQ6I6B4_9MICO</name>
<organism evidence="1 2">
    <name type="scientific">Luteimicrobium album</name>
    <dbReference type="NCBI Taxonomy" id="1054550"/>
    <lineage>
        <taxon>Bacteria</taxon>
        <taxon>Bacillati</taxon>
        <taxon>Actinomycetota</taxon>
        <taxon>Actinomycetes</taxon>
        <taxon>Micrococcales</taxon>
        <taxon>Luteimicrobium</taxon>
    </lineage>
</organism>
<evidence type="ECO:0000313" key="1">
    <source>
        <dbReference type="EMBL" id="GMA25831.1"/>
    </source>
</evidence>
<evidence type="ECO:0000313" key="2">
    <source>
        <dbReference type="Proteomes" id="UP001157091"/>
    </source>
</evidence>
<dbReference type="PANTHER" id="PTHR36503">
    <property type="entry name" value="BLR2520 PROTEIN"/>
    <property type="match status" value="1"/>
</dbReference>
<proteinExistence type="predicted"/>
<dbReference type="RefSeq" id="WP_284294302.1">
    <property type="nucleotide sequence ID" value="NZ_BSUK01000001.1"/>
</dbReference>
<dbReference type="EMBL" id="BSUK01000001">
    <property type="protein sequence ID" value="GMA25831.1"/>
    <property type="molecule type" value="Genomic_DNA"/>
</dbReference>
<dbReference type="InterPro" id="IPR029068">
    <property type="entry name" value="Glyas_Bleomycin-R_OHBP_Dase"/>
</dbReference>
<protein>
    <submittedName>
        <fullName evidence="1">Glyoxalase</fullName>
    </submittedName>
</protein>
<dbReference type="Gene3D" id="3.10.180.10">
    <property type="entry name" value="2,3-Dihydroxybiphenyl 1,2-Dioxygenase, domain 1"/>
    <property type="match status" value="2"/>
</dbReference>
<comment type="caution">
    <text evidence="1">The sequence shown here is derived from an EMBL/GenBank/DDBJ whole genome shotgun (WGS) entry which is preliminary data.</text>
</comment>
<accession>A0ABQ6I6B4</accession>